<reference evidence="2 3" key="1">
    <citation type="submission" date="2010-12" db="EMBL/GenBank/DDBJ databases">
        <authorList>
            <person name="Muzny D."/>
            <person name="Qin X."/>
            <person name="Deng J."/>
            <person name="Jiang H."/>
            <person name="Liu Y."/>
            <person name="Qu J."/>
            <person name="Song X.-Z."/>
            <person name="Zhang L."/>
            <person name="Thornton R."/>
            <person name="Coyle M."/>
            <person name="Francisco L."/>
            <person name="Jackson L."/>
            <person name="Javaid M."/>
            <person name="Korchina V."/>
            <person name="Kovar C."/>
            <person name="Mata R."/>
            <person name="Mathew T."/>
            <person name="Ngo R."/>
            <person name="Nguyen L."/>
            <person name="Nguyen N."/>
            <person name="Okwuonu G."/>
            <person name="Ongeri F."/>
            <person name="Pham C."/>
            <person name="Simmons D."/>
            <person name="Wilczek-Boney K."/>
            <person name="Hale W."/>
            <person name="Jakkamsetti A."/>
            <person name="Pham P."/>
            <person name="Ruth R."/>
            <person name="San Lucas F."/>
            <person name="Warren J."/>
            <person name="Zhang J."/>
            <person name="Zhao Z."/>
            <person name="Zhou C."/>
            <person name="Zhu D."/>
            <person name="Lee S."/>
            <person name="Bess C."/>
            <person name="Blankenburg K."/>
            <person name="Forbes L."/>
            <person name="Fu Q."/>
            <person name="Gubbala S."/>
            <person name="Hirani K."/>
            <person name="Jayaseelan J.C."/>
            <person name="Lara F."/>
            <person name="Munidasa M."/>
            <person name="Palculict T."/>
            <person name="Patil S."/>
            <person name="Pu L.-L."/>
            <person name="Saada N."/>
            <person name="Tang L."/>
            <person name="Weissenberger G."/>
            <person name="Zhu Y."/>
            <person name="Hemphill L."/>
            <person name="Shang Y."/>
            <person name="Youmans B."/>
            <person name="Ayvaz T."/>
            <person name="Ross M."/>
            <person name="Santibanez J."/>
            <person name="Aqrawi P."/>
            <person name="Gross S."/>
            <person name="Joshi V."/>
            <person name="Fowler G."/>
            <person name="Nazareth L."/>
            <person name="Reid J."/>
            <person name="Worley K."/>
            <person name="Petrosino J."/>
            <person name="Highlander S."/>
            <person name="Gibbs R."/>
        </authorList>
    </citation>
    <scope>NUCLEOTIDE SEQUENCE [LARGE SCALE GENOMIC DNA]</scope>
    <source>
        <strain evidence="2 3">ATCC 51599</strain>
    </source>
</reference>
<gene>
    <name evidence="2" type="ORF">HMPREF0551_0606</name>
</gene>
<sequence length="330" mass="36427">MSERGPAEQQLIERYEAMAARERALRQAEDRMAKAHERLVVWFSTNRKAVLEDLAYLEEKGRYQELHDRAGLFESLNDSEVQRYRQKAAENLQQVVSGNATVAGTGTAVANRGEDDAGRAGTMPGTAGRNDRKPPVEDAVSLARADMATAVAKGKARIREQLKGLKRWPCVGPTQGAMTWYHDSEGVRCSTGTGFFLLLGMQDGQKPVLMLRVQYDGPNALPIRSFEVEIIWTPEEVPAGIGAESGEQGNVVWWAKPVGKREAKLVLDIIDRSRSKLRIGGQKGMIEREISAQERNSLRRTLTLYEAALSSYEEEQRLANASAVGTGVAD</sequence>
<dbReference type="AlphaFoldDB" id="E7RV94"/>
<dbReference type="STRING" id="887898.HMPREF0551_0606"/>
<name>E7RV94_9BURK</name>
<protein>
    <submittedName>
        <fullName evidence="2">Uncharacterized protein</fullName>
    </submittedName>
</protein>
<dbReference type="HOGENOM" id="CLU_841430_0_0_4"/>
<dbReference type="EMBL" id="AEQP01000002">
    <property type="protein sequence ID" value="EFV95698.1"/>
    <property type="molecule type" value="Genomic_DNA"/>
</dbReference>
<proteinExistence type="predicted"/>
<keyword evidence="3" id="KW-1185">Reference proteome</keyword>
<evidence type="ECO:0000313" key="3">
    <source>
        <dbReference type="Proteomes" id="UP000011021"/>
    </source>
</evidence>
<dbReference type="Proteomes" id="UP000011021">
    <property type="component" value="Unassembled WGS sequence"/>
</dbReference>
<organism evidence="2 3">
    <name type="scientific">Lautropia mirabilis ATCC 51599</name>
    <dbReference type="NCBI Taxonomy" id="887898"/>
    <lineage>
        <taxon>Bacteria</taxon>
        <taxon>Pseudomonadati</taxon>
        <taxon>Pseudomonadota</taxon>
        <taxon>Betaproteobacteria</taxon>
        <taxon>Burkholderiales</taxon>
        <taxon>Burkholderiaceae</taxon>
        <taxon>Lautropia</taxon>
    </lineage>
</organism>
<comment type="caution">
    <text evidence="2">The sequence shown here is derived from an EMBL/GenBank/DDBJ whole genome shotgun (WGS) entry which is preliminary data.</text>
</comment>
<evidence type="ECO:0000313" key="2">
    <source>
        <dbReference type="EMBL" id="EFV95698.1"/>
    </source>
</evidence>
<evidence type="ECO:0000256" key="1">
    <source>
        <dbReference type="SAM" id="MobiDB-lite"/>
    </source>
</evidence>
<accession>E7RV94</accession>
<feature type="region of interest" description="Disordered" evidence="1">
    <location>
        <begin position="110"/>
        <end position="135"/>
    </location>
</feature>